<dbReference type="EMBL" id="CP035758">
    <property type="protein sequence ID" value="QBD79512.1"/>
    <property type="molecule type" value="Genomic_DNA"/>
</dbReference>
<dbReference type="Proteomes" id="UP000290365">
    <property type="component" value="Chromosome"/>
</dbReference>
<evidence type="ECO:0000313" key="1">
    <source>
        <dbReference type="EMBL" id="QBD79512.1"/>
    </source>
</evidence>
<protein>
    <submittedName>
        <fullName evidence="1">Uncharacterized protein</fullName>
    </submittedName>
</protein>
<dbReference type="Gene3D" id="2.80.10.50">
    <property type="match status" value="1"/>
</dbReference>
<dbReference type="InterPro" id="IPR008999">
    <property type="entry name" value="Actin-crosslinking"/>
</dbReference>
<sequence length="158" mass="17439">MKSLCDEARPIFNDGDVIVLQEANGGYLMRTERYGLFKHVLVVGSEQAEAREKHFTIKQLANDSIALQADNGLYLCRIGHDDDLDNVILAIGPNTEAAATHFKPRRQDGDKLTLQADNGLYLAIGDDGSVILVRAEECELAAQLFEATIRSRSQSLLH</sequence>
<name>A0A4P6JVX0_KTERU</name>
<dbReference type="CDD" id="cd00257">
    <property type="entry name" value="beta-trefoil_FSCN-like"/>
    <property type="match status" value="1"/>
</dbReference>
<dbReference type="KEGG" id="kbs:EPA93_27440"/>
<organism evidence="1 2">
    <name type="scientific">Ktedonosporobacter rubrisoli</name>
    <dbReference type="NCBI Taxonomy" id="2509675"/>
    <lineage>
        <taxon>Bacteria</taxon>
        <taxon>Bacillati</taxon>
        <taxon>Chloroflexota</taxon>
        <taxon>Ktedonobacteria</taxon>
        <taxon>Ktedonobacterales</taxon>
        <taxon>Ktedonosporobacteraceae</taxon>
        <taxon>Ktedonosporobacter</taxon>
    </lineage>
</organism>
<accession>A0A4P6JVX0</accession>
<reference evidence="1 2" key="1">
    <citation type="submission" date="2019-01" db="EMBL/GenBank/DDBJ databases">
        <title>Ktedonosporobacter rubrisoli SCAWS-G2.</title>
        <authorList>
            <person name="Huang Y."/>
            <person name="Yan B."/>
        </authorList>
    </citation>
    <scope>NUCLEOTIDE SEQUENCE [LARGE SCALE GENOMIC DNA]</scope>
    <source>
        <strain evidence="1 2">SCAWS-G2</strain>
    </source>
</reference>
<keyword evidence="2" id="KW-1185">Reference proteome</keyword>
<dbReference type="OrthoDB" id="6460827at2"/>
<gene>
    <name evidence="1" type="ORF">EPA93_27440</name>
</gene>
<dbReference type="SUPFAM" id="SSF50405">
    <property type="entry name" value="Actin-crosslinking proteins"/>
    <property type="match status" value="1"/>
</dbReference>
<proteinExistence type="predicted"/>
<dbReference type="AlphaFoldDB" id="A0A4P6JVX0"/>
<evidence type="ECO:0000313" key="2">
    <source>
        <dbReference type="Proteomes" id="UP000290365"/>
    </source>
</evidence>
<dbReference type="RefSeq" id="WP_129890564.1">
    <property type="nucleotide sequence ID" value="NZ_CP035758.1"/>
</dbReference>